<keyword evidence="2" id="KW-0347">Helicase</keyword>
<reference evidence="6" key="1">
    <citation type="submission" date="2022-06" db="EMBL/GenBank/DDBJ databases">
        <title>WGS of actinobacteria.</title>
        <authorList>
            <person name="Thawai C."/>
        </authorList>
    </citation>
    <scope>NUCLEOTIDE SEQUENCE</scope>
    <source>
        <strain evidence="6">DSM 42010</strain>
    </source>
</reference>
<evidence type="ECO:0000256" key="1">
    <source>
        <dbReference type="ARBA" id="ARBA00022763"/>
    </source>
</evidence>
<dbReference type="GO" id="GO:0006281">
    <property type="term" value="P:DNA repair"/>
    <property type="evidence" value="ECO:0007669"/>
    <property type="project" value="UniProtKB-KW"/>
</dbReference>
<feature type="region of interest" description="Disordered" evidence="4">
    <location>
        <begin position="558"/>
        <end position="586"/>
    </location>
</feature>
<feature type="domain" description="PD-(D/E)XK endonuclease-like" evidence="5">
    <location>
        <begin position="310"/>
        <end position="552"/>
    </location>
</feature>
<dbReference type="EMBL" id="JANIIC010000026">
    <property type="protein sequence ID" value="MCQ8831730.1"/>
    <property type="molecule type" value="Genomic_DNA"/>
</dbReference>
<keyword evidence="2" id="KW-0547">Nucleotide-binding</keyword>
<evidence type="ECO:0000313" key="7">
    <source>
        <dbReference type="Proteomes" id="UP001142400"/>
    </source>
</evidence>
<keyword evidence="7" id="KW-1185">Reference proteome</keyword>
<evidence type="ECO:0000259" key="5">
    <source>
        <dbReference type="Pfam" id="PF12705"/>
    </source>
</evidence>
<dbReference type="AlphaFoldDB" id="A0A9X2LYT7"/>
<evidence type="ECO:0000256" key="3">
    <source>
        <dbReference type="ARBA" id="ARBA00023204"/>
    </source>
</evidence>
<dbReference type="Pfam" id="PF12705">
    <property type="entry name" value="PDDEXK_1"/>
    <property type="match status" value="1"/>
</dbReference>
<evidence type="ECO:0000313" key="6">
    <source>
        <dbReference type="EMBL" id="MCQ8831730.1"/>
    </source>
</evidence>
<keyword evidence="2" id="KW-0378">Hydrolase</keyword>
<evidence type="ECO:0000256" key="2">
    <source>
        <dbReference type="ARBA" id="ARBA00022806"/>
    </source>
</evidence>
<feature type="compositionally biased region" description="Basic and acidic residues" evidence="4">
    <location>
        <begin position="573"/>
        <end position="586"/>
    </location>
</feature>
<comment type="caution">
    <text evidence="6">The sequence shown here is derived from an EMBL/GenBank/DDBJ whole genome shotgun (WGS) entry which is preliminary data.</text>
</comment>
<evidence type="ECO:0000256" key="4">
    <source>
        <dbReference type="SAM" id="MobiDB-lite"/>
    </source>
</evidence>
<gene>
    <name evidence="6" type="ORF">NQU54_22330</name>
</gene>
<keyword evidence="2" id="KW-0067">ATP-binding</keyword>
<name>A0A9X2LYT7_STRMQ</name>
<protein>
    <submittedName>
        <fullName evidence="6">PD-(D/E)XK nuclease family protein</fullName>
    </submittedName>
</protein>
<dbReference type="RefSeq" id="WP_257632610.1">
    <property type="nucleotide sequence ID" value="NZ_JANIIC010000026.1"/>
</dbReference>
<keyword evidence="3" id="KW-0234">DNA repair</keyword>
<accession>A0A9X2LYT7</accession>
<dbReference type="InterPro" id="IPR038726">
    <property type="entry name" value="PDDEXK_AddAB-type"/>
</dbReference>
<sequence>MQNPPGTTGHGWLVKVSSRIARPDPTACPTHLRTAVRPLLTADPPVPFRPAPREEFGPGPLFAALDLWEHDGRPLERVLDELRGTHGPFRGRGAPAHPALLAWTVEALELYVAARSAEQRAARAAGLPPTLPARLSWTVRTAKREAPDARGARQYEHTTWGRQYASADGSVRDLWIPSLGRAKPDRAAAEKAAVAYVVALGAPVPRRRRGTEPPVDATDSSRLPDRVRVFDFGCADGTVTPLLDWGQAEMRQQFTNHAAPAFHEAATAVGTRPGPSCVECKAISQCGALRRTPDLWGGIPGAPLRRRRSVSAWDLRLHGECPAQYHLVRQLHLDDLTTENDGARRGRAVDAWLNERHGVRPARGCRDLPVPDASSIPPGFALDATLGRAAVRMMEGHRALCPLNGIGPNEKVLVQHPVTAYVPELDVVVLAVPDLVYSHRGRLIWRETKTSSRPLFEGHSLMRAYPQLALGVLLFSAGALDADPGRSWVEFELLCEDRASCRLERIDPNRPENVAEAREVIAGLAQPLLDDTSYEPRTGRHCHSCQARTWCKPGTAYVADQPQAAPGPSARGTDTDRDAEDRSCRA</sequence>
<dbReference type="GO" id="GO:0004386">
    <property type="term" value="F:helicase activity"/>
    <property type="evidence" value="ECO:0007669"/>
    <property type="project" value="UniProtKB-KW"/>
</dbReference>
<proteinExistence type="predicted"/>
<dbReference type="Proteomes" id="UP001142400">
    <property type="component" value="Unassembled WGS sequence"/>
</dbReference>
<organism evidence="6 7">
    <name type="scientific">Streptomyces malaysiensis subsp. samsunensis</name>
    <dbReference type="NCBI Taxonomy" id="459658"/>
    <lineage>
        <taxon>Bacteria</taxon>
        <taxon>Bacillati</taxon>
        <taxon>Actinomycetota</taxon>
        <taxon>Actinomycetes</taxon>
        <taxon>Kitasatosporales</taxon>
        <taxon>Streptomycetaceae</taxon>
        <taxon>Streptomyces</taxon>
        <taxon>Streptomyces violaceusniger group</taxon>
    </lineage>
</organism>
<keyword evidence="1" id="KW-0227">DNA damage</keyword>